<dbReference type="RefSeq" id="WP_030552334.1">
    <property type="nucleotide sequence ID" value="NZ_BMUB01000008.1"/>
</dbReference>
<evidence type="ECO:0008006" key="4">
    <source>
        <dbReference type="Google" id="ProtNLM"/>
    </source>
</evidence>
<feature type="transmembrane region" description="Helical" evidence="1">
    <location>
        <begin position="85"/>
        <end position="110"/>
    </location>
</feature>
<reference evidence="2" key="2">
    <citation type="submission" date="2020-09" db="EMBL/GenBank/DDBJ databases">
        <authorList>
            <person name="Sun Q."/>
            <person name="Ohkuma M."/>
        </authorList>
    </citation>
    <scope>NUCLEOTIDE SEQUENCE</scope>
    <source>
        <strain evidence="2">JCM 4434</strain>
    </source>
</reference>
<comment type="caution">
    <text evidence="2">The sequence shown here is derived from an EMBL/GenBank/DDBJ whole genome shotgun (WGS) entry which is preliminary data.</text>
</comment>
<reference evidence="2" key="1">
    <citation type="journal article" date="2014" name="Int. J. Syst. Evol. Microbiol.">
        <title>Complete genome sequence of Corynebacterium casei LMG S-19264T (=DSM 44701T), isolated from a smear-ripened cheese.</title>
        <authorList>
            <consortium name="US DOE Joint Genome Institute (JGI-PGF)"/>
            <person name="Walter F."/>
            <person name="Albersmeier A."/>
            <person name="Kalinowski J."/>
            <person name="Ruckert C."/>
        </authorList>
    </citation>
    <scope>NUCLEOTIDE SEQUENCE</scope>
    <source>
        <strain evidence="2">JCM 4434</strain>
    </source>
</reference>
<feature type="transmembrane region" description="Helical" evidence="1">
    <location>
        <begin position="130"/>
        <end position="151"/>
    </location>
</feature>
<protein>
    <recommendedName>
        <fullName evidence="4">ABC transporter</fullName>
    </recommendedName>
</protein>
<keyword evidence="1" id="KW-0812">Transmembrane</keyword>
<evidence type="ECO:0000256" key="1">
    <source>
        <dbReference type="SAM" id="Phobius"/>
    </source>
</evidence>
<proteinExistence type="predicted"/>
<evidence type="ECO:0000313" key="2">
    <source>
        <dbReference type="EMBL" id="GGU83732.1"/>
    </source>
</evidence>
<sequence>MRQVGALTRYHLELLVRSHAWLPPFLAFALLLVVGVTAGDPLLGGLGYGAGLLVPVSAWYVRGALTAEPPASRACLVAVAGPARVHLGALLAALSAGLLLAVGEVAALWWVSGPVAGPGAQREPGVGPALLAGLVTSVVCVLLGVLAGALGNRPVLVRAPYGVLAALGLAAAALVVPVSPANAALRGVVTAARTGRPAAPWGELLLAAVLSAAVGAGVAALAGRRPE</sequence>
<dbReference type="AlphaFoldDB" id="A0A8H9HRJ7"/>
<dbReference type="Proteomes" id="UP000610124">
    <property type="component" value="Unassembled WGS sequence"/>
</dbReference>
<feature type="transmembrane region" description="Helical" evidence="1">
    <location>
        <begin position="204"/>
        <end position="223"/>
    </location>
</feature>
<gene>
    <name evidence="2" type="ORF">GCM10010502_39800</name>
</gene>
<dbReference type="EMBL" id="BMUB01000008">
    <property type="protein sequence ID" value="GGU83732.1"/>
    <property type="molecule type" value="Genomic_DNA"/>
</dbReference>
<organism evidence="2 3">
    <name type="scientific">Kitasatospora aureofaciens</name>
    <name type="common">Streptomyces aureofaciens</name>
    <dbReference type="NCBI Taxonomy" id="1894"/>
    <lineage>
        <taxon>Bacteria</taxon>
        <taxon>Bacillati</taxon>
        <taxon>Actinomycetota</taxon>
        <taxon>Actinomycetes</taxon>
        <taxon>Kitasatosporales</taxon>
        <taxon>Streptomycetaceae</taxon>
        <taxon>Kitasatospora</taxon>
    </lineage>
</organism>
<feature type="transmembrane region" description="Helical" evidence="1">
    <location>
        <begin position="45"/>
        <end position="65"/>
    </location>
</feature>
<accession>A0A8H9HRJ7</accession>
<feature type="transmembrane region" description="Helical" evidence="1">
    <location>
        <begin position="21"/>
        <end position="39"/>
    </location>
</feature>
<dbReference type="KEGG" id="kau:B6264_08720"/>
<evidence type="ECO:0000313" key="3">
    <source>
        <dbReference type="Proteomes" id="UP000610124"/>
    </source>
</evidence>
<keyword evidence="1" id="KW-0472">Membrane</keyword>
<name>A0A8H9HRJ7_KITAU</name>
<dbReference type="GeneID" id="97487025"/>
<keyword evidence="1" id="KW-1133">Transmembrane helix</keyword>
<feature type="transmembrane region" description="Helical" evidence="1">
    <location>
        <begin position="163"/>
        <end position="184"/>
    </location>
</feature>